<dbReference type="SMART" id="SM00155">
    <property type="entry name" value="PLDc"/>
    <property type="match status" value="2"/>
</dbReference>
<evidence type="ECO:0000256" key="2">
    <source>
        <dbReference type="ARBA" id="ARBA00008664"/>
    </source>
</evidence>
<evidence type="ECO:0000256" key="1">
    <source>
        <dbReference type="ARBA" id="ARBA00000798"/>
    </source>
</evidence>
<evidence type="ECO:0000313" key="9">
    <source>
        <dbReference type="Proteomes" id="UP000647172"/>
    </source>
</evidence>
<reference evidence="8" key="1">
    <citation type="submission" date="2021-01" db="EMBL/GenBank/DDBJ databases">
        <title>Whole genome shotgun sequence of Actinoplanes nipponensis NBRC 14063.</title>
        <authorList>
            <person name="Komaki H."/>
            <person name="Tamura T."/>
        </authorList>
    </citation>
    <scope>NUCLEOTIDE SEQUENCE</scope>
    <source>
        <strain evidence="8">NBRC 14063</strain>
    </source>
</reference>
<evidence type="ECO:0000256" key="6">
    <source>
        <dbReference type="ARBA" id="ARBA00023098"/>
    </source>
</evidence>
<feature type="domain" description="PLD phosphodiesterase" evidence="7">
    <location>
        <begin position="292"/>
        <end position="319"/>
    </location>
</feature>
<comment type="caution">
    <text evidence="8">The sequence shown here is derived from an EMBL/GenBank/DDBJ whole genome shotgun (WGS) entry which is preliminary data.</text>
</comment>
<dbReference type="GO" id="GO:0016891">
    <property type="term" value="F:RNA endonuclease activity producing 5'-phosphomonoesters, hydrolytic mechanism"/>
    <property type="evidence" value="ECO:0007669"/>
    <property type="project" value="TreeGrafter"/>
</dbReference>
<dbReference type="PANTHER" id="PTHR43856">
    <property type="entry name" value="CARDIOLIPIN HYDROLASE"/>
    <property type="match status" value="1"/>
</dbReference>
<comment type="similarity">
    <text evidence="2">Belongs to the phospholipase D family.</text>
</comment>
<dbReference type="EMBL" id="BOMQ01000030">
    <property type="protein sequence ID" value="GIE49103.1"/>
    <property type="molecule type" value="Genomic_DNA"/>
</dbReference>
<keyword evidence="6" id="KW-0443">Lipid metabolism</keyword>
<accession>A0A919JG90</accession>
<dbReference type="InterPro" id="IPR001736">
    <property type="entry name" value="PLipase_D/transphosphatidylase"/>
</dbReference>
<evidence type="ECO:0000256" key="5">
    <source>
        <dbReference type="ARBA" id="ARBA00022963"/>
    </source>
</evidence>
<protein>
    <recommendedName>
        <fullName evidence="3">phospholipase D</fullName>
        <ecNumber evidence="3">3.1.4.4</ecNumber>
    </recommendedName>
</protein>
<dbReference type="PANTHER" id="PTHR43856:SF1">
    <property type="entry name" value="MITOCHONDRIAL CARDIOLIPIN HYDROLASE"/>
    <property type="match status" value="1"/>
</dbReference>
<evidence type="ECO:0000256" key="4">
    <source>
        <dbReference type="ARBA" id="ARBA00022801"/>
    </source>
</evidence>
<dbReference type="AlphaFoldDB" id="A0A919JG90"/>
<dbReference type="Pfam" id="PF13091">
    <property type="entry name" value="PLDc_2"/>
    <property type="match status" value="2"/>
</dbReference>
<dbReference type="Proteomes" id="UP000647172">
    <property type="component" value="Unassembled WGS sequence"/>
</dbReference>
<dbReference type="EC" id="3.1.4.4" evidence="3"/>
<keyword evidence="5" id="KW-0442">Lipid degradation</keyword>
<keyword evidence="4" id="KW-0378">Hydrolase</keyword>
<evidence type="ECO:0000259" key="7">
    <source>
        <dbReference type="PROSITE" id="PS50035"/>
    </source>
</evidence>
<dbReference type="InterPro" id="IPR051406">
    <property type="entry name" value="PLD_domain"/>
</dbReference>
<dbReference type="SUPFAM" id="SSF56024">
    <property type="entry name" value="Phospholipase D/nuclease"/>
    <property type="match status" value="2"/>
</dbReference>
<dbReference type="GO" id="GO:0004630">
    <property type="term" value="F:phospholipase D activity"/>
    <property type="evidence" value="ECO:0007669"/>
    <property type="project" value="UniProtKB-EC"/>
</dbReference>
<sequence length="366" mass="39468">MAVHLGDVAFYTGPPVLGAPDDLQAVILDFLGAATTSLRIAVQEIDSEPVARAVLDAQARGVRVQIILEASYLHEPRKPADPWAVAGDNEVNRVIHAAFLRAGVDVITDLNPAIFHQKFVVRDHGRPGAAVLTGSANFTATDTGTNLATGAGRSGNNLNHVVVLGGKQATDQYRAEFDRMRGGTFGELHERHEARPEEFRLGGLRVKPLFAPRHGPEMEIMKQMLKARARIDFAMFTFAQSSGIDDAMARLAGPALPIRGILDRGQGAQRWAATQPLKAAGVQLWENRPGTGLRKVHHKLMVIDTRLTVIGSFNYTGPATTLNDENIVVLGDLEETDAAAEAAQRRLAGAALAEIDRIITDLGRPI</sequence>
<dbReference type="InterPro" id="IPR025202">
    <property type="entry name" value="PLD-like_dom"/>
</dbReference>
<keyword evidence="9" id="KW-1185">Reference proteome</keyword>
<dbReference type="GO" id="GO:0006793">
    <property type="term" value="P:phosphorus metabolic process"/>
    <property type="evidence" value="ECO:0007669"/>
    <property type="project" value="UniProtKB-ARBA"/>
</dbReference>
<dbReference type="GO" id="GO:0016042">
    <property type="term" value="P:lipid catabolic process"/>
    <property type="evidence" value="ECO:0007669"/>
    <property type="project" value="UniProtKB-KW"/>
</dbReference>
<dbReference type="RefSeq" id="WP_203768292.1">
    <property type="nucleotide sequence ID" value="NZ_BAAAYJ010000052.1"/>
</dbReference>
<comment type="catalytic activity">
    <reaction evidence="1">
        <text>a 1,2-diacyl-sn-glycero-3-phosphocholine + H2O = a 1,2-diacyl-sn-glycero-3-phosphate + choline + H(+)</text>
        <dbReference type="Rhea" id="RHEA:14445"/>
        <dbReference type="ChEBI" id="CHEBI:15354"/>
        <dbReference type="ChEBI" id="CHEBI:15377"/>
        <dbReference type="ChEBI" id="CHEBI:15378"/>
        <dbReference type="ChEBI" id="CHEBI:57643"/>
        <dbReference type="ChEBI" id="CHEBI:58608"/>
        <dbReference type="EC" id="3.1.4.4"/>
    </reaction>
</comment>
<name>A0A919JG90_9ACTN</name>
<evidence type="ECO:0000313" key="8">
    <source>
        <dbReference type="EMBL" id="GIE49103.1"/>
    </source>
</evidence>
<dbReference type="Gene3D" id="3.30.870.10">
    <property type="entry name" value="Endonuclease Chain A"/>
    <property type="match status" value="2"/>
</dbReference>
<organism evidence="8 9">
    <name type="scientific">Actinoplanes nipponensis</name>
    <dbReference type="NCBI Taxonomy" id="135950"/>
    <lineage>
        <taxon>Bacteria</taxon>
        <taxon>Bacillati</taxon>
        <taxon>Actinomycetota</taxon>
        <taxon>Actinomycetes</taxon>
        <taxon>Micromonosporales</taxon>
        <taxon>Micromonosporaceae</taxon>
        <taxon>Actinoplanes</taxon>
    </lineage>
</organism>
<gene>
    <name evidence="8" type="ORF">Ani05nite_26370</name>
</gene>
<feature type="domain" description="PLD phosphodiesterase" evidence="7">
    <location>
        <begin position="111"/>
        <end position="142"/>
    </location>
</feature>
<proteinExistence type="inferred from homology"/>
<dbReference type="PROSITE" id="PS50035">
    <property type="entry name" value="PLD"/>
    <property type="match status" value="2"/>
</dbReference>
<dbReference type="CDD" id="cd09116">
    <property type="entry name" value="PLDc_Nuc_like"/>
    <property type="match status" value="1"/>
</dbReference>
<evidence type="ECO:0000256" key="3">
    <source>
        <dbReference type="ARBA" id="ARBA00012027"/>
    </source>
</evidence>